<feature type="compositionally biased region" description="Low complexity" evidence="1">
    <location>
        <begin position="34"/>
        <end position="46"/>
    </location>
</feature>
<gene>
    <name evidence="3" type="ORF">P7D85_04225</name>
</gene>
<evidence type="ECO:0008006" key="5">
    <source>
        <dbReference type="Google" id="ProtNLM"/>
    </source>
</evidence>
<reference evidence="3 4" key="1">
    <citation type="submission" date="2023-03" db="EMBL/GenBank/DDBJ databases">
        <authorList>
            <person name="Shen W."/>
            <person name="Cai J."/>
        </authorList>
    </citation>
    <scope>NUCLEOTIDE SEQUENCE [LARGE SCALE GENOMIC DNA]</scope>
    <source>
        <strain evidence="3 4">D6-4</strain>
    </source>
</reference>
<evidence type="ECO:0000256" key="2">
    <source>
        <dbReference type="SAM" id="SignalP"/>
    </source>
</evidence>
<feature type="signal peptide" evidence="2">
    <location>
        <begin position="1"/>
        <end position="17"/>
    </location>
</feature>
<dbReference type="RefSeq" id="WP_311820885.1">
    <property type="nucleotide sequence ID" value="NZ_JARPYF010000001.1"/>
</dbReference>
<proteinExistence type="predicted"/>
<evidence type="ECO:0000313" key="4">
    <source>
        <dbReference type="Proteomes" id="UP001252875"/>
    </source>
</evidence>
<dbReference type="Proteomes" id="UP001252875">
    <property type="component" value="Unassembled WGS sequence"/>
</dbReference>
<comment type="caution">
    <text evidence="3">The sequence shown here is derived from an EMBL/GenBank/DDBJ whole genome shotgun (WGS) entry which is preliminary data.</text>
</comment>
<feature type="region of interest" description="Disordered" evidence="1">
    <location>
        <begin position="24"/>
        <end position="51"/>
    </location>
</feature>
<organism evidence="3 4">
    <name type="scientific">Enterococcus hulanensis</name>
    <dbReference type="NCBI Taxonomy" id="2559929"/>
    <lineage>
        <taxon>Bacteria</taxon>
        <taxon>Bacillati</taxon>
        <taxon>Bacillota</taxon>
        <taxon>Bacilli</taxon>
        <taxon>Lactobacillales</taxon>
        <taxon>Enterococcaceae</taxon>
        <taxon>Enterococcus</taxon>
    </lineage>
</organism>
<evidence type="ECO:0000256" key="1">
    <source>
        <dbReference type="SAM" id="MobiDB-lite"/>
    </source>
</evidence>
<keyword evidence="4" id="KW-1185">Reference proteome</keyword>
<accession>A0ABU3EXD2</accession>
<dbReference type="EMBL" id="JARPYI010000001">
    <property type="protein sequence ID" value="MDT2598968.1"/>
    <property type="molecule type" value="Genomic_DNA"/>
</dbReference>
<keyword evidence="2" id="KW-0732">Signal</keyword>
<protein>
    <recommendedName>
        <fullName evidence="5">Lipoprotein</fullName>
    </recommendedName>
</protein>
<dbReference type="PROSITE" id="PS51257">
    <property type="entry name" value="PROKAR_LIPOPROTEIN"/>
    <property type="match status" value="1"/>
</dbReference>
<name>A0ABU3EXD2_9ENTE</name>
<evidence type="ECO:0000313" key="3">
    <source>
        <dbReference type="EMBL" id="MDT2598968.1"/>
    </source>
</evidence>
<sequence length="263" mass="29727">MKKVTLLLLVVSTFLLASCGSNKSETNDAGKDQTSTSSKTKSNKSTDGGKFKTSDGKTALVFSTGEVKKGGFPGEKTTAGDYKQYMHFNVDSSMYCEMYGYIGESYGSLKEWSDSPDTTVKDLAIAEKAIPCFYSLKDKDDREIAYHLYDEVLEEKYAKEYEEDESLYIYMQPVPALNQLAEEMTELESSEAKDITKKTGEAEGFKYTYVTYHYDEDVADTTFYVIYELSDTVRFSYRIRETGTDFDPLTEVENTAKNIKLDD</sequence>
<feature type="chain" id="PRO_5045646674" description="Lipoprotein" evidence="2">
    <location>
        <begin position="18"/>
        <end position="263"/>
    </location>
</feature>